<evidence type="ECO:0000259" key="1">
    <source>
        <dbReference type="Pfam" id="PF01796"/>
    </source>
</evidence>
<feature type="domain" description="ChsH2 C-terminal OB-fold" evidence="1">
    <location>
        <begin position="58"/>
        <end position="113"/>
    </location>
</feature>
<sequence length="130" mass="13815">MSTYDAKHFSGDGPEKVFRSGLDAGKILIQSCASCSSHIFYPRALCPVCGSSDLKCIEASGKGEVYSTTTIRQAPDKGGDYNLSMVTLAEGPRLMTQITGIDPSEVKIGMKVAGAIRKAGEQFAVFFEPA</sequence>
<dbReference type="RefSeq" id="WP_002716938.1">
    <property type="nucleotide sequence ID" value="NZ_UFSI01000001.1"/>
</dbReference>
<organism evidence="3 4">
    <name type="scientific">Afipia felis</name>
    <name type="common">Cat scratch disease bacillus</name>
    <dbReference type="NCBI Taxonomy" id="1035"/>
    <lineage>
        <taxon>Bacteria</taxon>
        <taxon>Pseudomonadati</taxon>
        <taxon>Pseudomonadota</taxon>
        <taxon>Alphaproteobacteria</taxon>
        <taxon>Hyphomicrobiales</taxon>
        <taxon>Nitrobacteraceae</taxon>
        <taxon>Afipia</taxon>
    </lineage>
</organism>
<dbReference type="EMBL" id="UIGB01000001">
    <property type="protein sequence ID" value="SUU86114.1"/>
    <property type="molecule type" value="Genomic_DNA"/>
</dbReference>
<name>A0A380WAV2_AFIFE</name>
<gene>
    <name evidence="3" type="ORF">NCTC12722_03335</name>
</gene>
<dbReference type="AlphaFoldDB" id="A0A380WAV2"/>
<proteinExistence type="predicted"/>
<dbReference type="SUPFAM" id="SSF50249">
    <property type="entry name" value="Nucleic acid-binding proteins"/>
    <property type="match status" value="1"/>
</dbReference>
<dbReference type="InterPro" id="IPR002878">
    <property type="entry name" value="ChsH2_C"/>
</dbReference>
<evidence type="ECO:0000313" key="3">
    <source>
        <dbReference type="EMBL" id="SUU86114.1"/>
    </source>
</evidence>
<dbReference type="Pfam" id="PF12172">
    <property type="entry name" value="zf-ChsH2"/>
    <property type="match status" value="1"/>
</dbReference>
<feature type="domain" description="ChsH2 rubredoxin-like zinc ribbon" evidence="2">
    <location>
        <begin position="19"/>
        <end position="54"/>
    </location>
</feature>
<dbReference type="InterPro" id="IPR052513">
    <property type="entry name" value="Thioester_dehydratase-like"/>
</dbReference>
<dbReference type="Pfam" id="PF01796">
    <property type="entry name" value="OB_ChsH2_C"/>
    <property type="match status" value="1"/>
</dbReference>
<dbReference type="PANTHER" id="PTHR34075:SF5">
    <property type="entry name" value="BLR3430 PROTEIN"/>
    <property type="match status" value="1"/>
</dbReference>
<dbReference type="InterPro" id="IPR012340">
    <property type="entry name" value="NA-bd_OB-fold"/>
</dbReference>
<dbReference type="InterPro" id="IPR022002">
    <property type="entry name" value="ChsH2_Znr"/>
</dbReference>
<dbReference type="Proteomes" id="UP000254343">
    <property type="component" value="Unassembled WGS sequence"/>
</dbReference>
<dbReference type="PANTHER" id="PTHR34075">
    <property type="entry name" value="BLR3430 PROTEIN"/>
    <property type="match status" value="1"/>
</dbReference>
<accession>A0A380WAV2</accession>
<reference evidence="3 4" key="1">
    <citation type="submission" date="2018-06" db="EMBL/GenBank/DDBJ databases">
        <authorList>
            <consortium name="Pathogen Informatics"/>
            <person name="Doyle S."/>
        </authorList>
    </citation>
    <scope>NUCLEOTIDE SEQUENCE [LARGE SCALE GENOMIC DNA]</scope>
    <source>
        <strain evidence="3 4">NCTC12722</strain>
    </source>
</reference>
<protein>
    <submittedName>
        <fullName evidence="3">Predicted nucleic-acid-binding protein containing a Zn-ribbon</fullName>
    </submittedName>
</protein>
<evidence type="ECO:0000259" key="2">
    <source>
        <dbReference type="Pfam" id="PF12172"/>
    </source>
</evidence>
<dbReference type="OrthoDB" id="7595207at2"/>
<evidence type="ECO:0000313" key="4">
    <source>
        <dbReference type="Proteomes" id="UP000254343"/>
    </source>
</evidence>
<dbReference type="Gene3D" id="6.10.30.10">
    <property type="match status" value="1"/>
</dbReference>